<dbReference type="CDD" id="cd09272">
    <property type="entry name" value="RNase_HI_RT_Ty1"/>
    <property type="match status" value="1"/>
</dbReference>
<protein>
    <submittedName>
        <fullName evidence="5">Putative gag protein</fullName>
    </submittedName>
</protein>
<accession>Q8W0Y3</accession>
<feature type="region of interest" description="Disordered" evidence="3">
    <location>
        <begin position="244"/>
        <end position="264"/>
    </location>
</feature>
<name>Q8W0Y3_MAIZE</name>
<feature type="coiled-coil region" evidence="2">
    <location>
        <begin position="382"/>
        <end position="416"/>
    </location>
</feature>
<feature type="compositionally biased region" description="Acidic residues" evidence="3">
    <location>
        <begin position="720"/>
        <end position="735"/>
    </location>
</feature>
<sequence>MYNRLKTMVNQVRNLGSTKWDDYEMVKVILRSLVFHSPTQVQLIRGDSRYKQMSSKEVIDKFVSFELMLKDSKHIVNSNQGATSTPDVQPVAFKPTKEKKEEPTPTSRFPIDASKLDNEKMTLIIKSFWHVLKQRKGKDYKPRSKRVCYRCGKSGHFIAKCPYTSDSDRDDDKKGKKEMTKKRYYNKKKGGEAHMGRKWDSDKSSTDSSFDEDAANIVINKGLLFPNVGHKCLMVKDSKKKKVHSRDTTKYTTSDDEGNSSDDNDDLTSLFANLSKDQKKKINELIETINEKDDILEYQEDLLIKENKKFVKLKDVYALEVEKCENLSKELNICNDSISCLITENVSLIYKIKELNACKPSTSTIEHVTVCTKCRDVNIDAMNDHLAMIKEQNDHINKLNAKIVEHELENENFKFARSMLYNGRRPSIKDVIGFQQGSQSNVKLNAPKNMLSNFVKGKAPMVQDREESSQASKAEHILGLTNVHFEKDRICSACQAGKQVGAHHPHKNIMMTERPLELLHMDLFGPIAYIIIGGSTKWVFRNKQDEHGVVTRNKARLVANGYSQVEEGIFICQTKYNRDILKKFGMKNVKPIKTPMGTNGHLDLDTRGKSVDQKVPGKSYGSSPYGREKIMRYLVYTPKFGPWYPKGSTFDIIGYSDADYTRCKIDRKSTSETWADRLDQGRRPSAVGIKGATTRKWLQEIAQEEDDEDDEPPQEKDIDQGGDEDNQDKEDDQEIQDQRPPHPRVHQEIQRDHLINSILGTKWVFRNKQDEHGVVTRNKARLVANGYSQVEGLNFDETYTLVARLESIRILLAYATYHGFKLYQMDVKSAFLNGPIKGEVYVEQPSGFEDKFEMSMMGDLKYFLGFQINQLQEGIFICQTKYNRDILKKFGMKNVKPIKTPMGTNGHLDLDTRGKSVDQKMRQTLRDYGYKLSNVPLLCDNESAIHMADNPVEHSRTKHIDIRHHFLRDHQQKGDIEIAYVSTHNQIADILTKLLGEKTFSKLRNELNILDSRNFD</sequence>
<keyword evidence="1" id="KW-0863">Zinc-finger</keyword>
<dbReference type="GO" id="GO:0003676">
    <property type="term" value="F:nucleic acid binding"/>
    <property type="evidence" value="ECO:0007669"/>
    <property type="project" value="InterPro"/>
</dbReference>
<evidence type="ECO:0000259" key="4">
    <source>
        <dbReference type="PROSITE" id="PS50158"/>
    </source>
</evidence>
<keyword evidence="1" id="KW-0862">Zinc</keyword>
<feature type="region of interest" description="Disordered" evidence="3">
    <location>
        <begin position="165"/>
        <end position="207"/>
    </location>
</feature>
<reference evidence="5" key="3">
    <citation type="journal article" date="2004" name="Proc. Natl. Acad. Sci. U.S.A.">
        <title>Pattern of diversity in the genomic region near the maize domestication gene tb1.</title>
        <authorList>
            <person name="Clark R.M."/>
            <person name="Linton E."/>
            <person name="Messing J."/>
            <person name="Doebley J.F."/>
        </authorList>
    </citation>
    <scope>NUCLEOTIDE SEQUENCE</scope>
</reference>
<feature type="compositionally biased region" description="Polar residues" evidence="3">
    <location>
        <begin position="78"/>
        <end position="87"/>
    </location>
</feature>
<gene>
    <name evidence="5" type="primary">Z178A11.1</name>
</gene>
<feature type="compositionally biased region" description="Basic residues" evidence="3">
    <location>
        <begin position="179"/>
        <end position="188"/>
    </location>
</feature>
<feature type="compositionally biased region" description="Acidic residues" evidence="3">
    <location>
        <begin position="254"/>
        <end position="264"/>
    </location>
</feature>
<feature type="compositionally biased region" description="Basic and acidic residues" evidence="3">
    <location>
        <begin position="166"/>
        <end position="178"/>
    </location>
</feature>
<feature type="region of interest" description="Disordered" evidence="3">
    <location>
        <begin position="597"/>
        <end position="621"/>
    </location>
</feature>
<dbReference type="AlphaFoldDB" id="Q8W0Y3"/>
<feature type="region of interest" description="Disordered" evidence="3">
    <location>
        <begin position="78"/>
        <end position="112"/>
    </location>
</feature>
<evidence type="ECO:0000256" key="2">
    <source>
        <dbReference type="SAM" id="Coils"/>
    </source>
</evidence>
<dbReference type="PROSITE" id="PS50158">
    <property type="entry name" value="ZF_CCHC"/>
    <property type="match status" value="1"/>
</dbReference>
<organism evidence="5">
    <name type="scientific">Zea mays</name>
    <name type="common">Maize</name>
    <dbReference type="NCBI Taxonomy" id="4577"/>
    <lineage>
        <taxon>Eukaryota</taxon>
        <taxon>Viridiplantae</taxon>
        <taxon>Streptophyta</taxon>
        <taxon>Embryophyta</taxon>
        <taxon>Tracheophyta</taxon>
        <taxon>Spermatophyta</taxon>
        <taxon>Magnoliopsida</taxon>
        <taxon>Liliopsida</taxon>
        <taxon>Poales</taxon>
        <taxon>Poaceae</taxon>
        <taxon>PACMAD clade</taxon>
        <taxon>Panicoideae</taxon>
        <taxon>Andropogonodae</taxon>
        <taxon>Andropogoneae</taxon>
        <taxon>Tripsacinae</taxon>
        <taxon>Zea</taxon>
    </lineage>
</organism>
<reference evidence="5" key="2">
    <citation type="journal article" date="2004" name="Genome Res.">
        <title>Gene loss and movement in the maize genome.</title>
        <authorList>
            <person name="Lai J."/>
            <person name="Ma J."/>
            <person name="Swigonova Z."/>
            <person name="Ramakrishna W."/>
            <person name="Linton E."/>
            <person name="Llaca V."/>
            <person name="Tanyolac B."/>
            <person name="Park Y.J."/>
            <person name="Jeong O.Y."/>
            <person name="Bennetzen J.L."/>
            <person name="Messing J."/>
        </authorList>
    </citation>
    <scope>NUCLEOTIDE SEQUENCE</scope>
</reference>
<keyword evidence="2" id="KW-0175">Coiled coil</keyword>
<feature type="compositionally biased region" description="Basic and acidic residues" evidence="3">
    <location>
        <begin position="736"/>
        <end position="749"/>
    </location>
</feature>
<dbReference type="InterPro" id="IPR036875">
    <property type="entry name" value="Znf_CCHC_sf"/>
</dbReference>
<dbReference type="GO" id="GO:0008270">
    <property type="term" value="F:zinc ion binding"/>
    <property type="evidence" value="ECO:0007669"/>
    <property type="project" value="UniProtKB-KW"/>
</dbReference>
<dbReference type="SMART" id="SM00343">
    <property type="entry name" value="ZnF_C2HC"/>
    <property type="match status" value="1"/>
</dbReference>
<dbReference type="InterPro" id="IPR001878">
    <property type="entry name" value="Znf_CCHC"/>
</dbReference>
<keyword evidence="1" id="KW-0479">Metal-binding</keyword>
<feature type="compositionally biased region" description="Basic and acidic residues" evidence="3">
    <location>
        <begin position="602"/>
        <end position="612"/>
    </location>
</feature>
<dbReference type="PANTHER" id="PTHR11439:SF483">
    <property type="entry name" value="PEPTIDE SYNTHASE GLIP-LIKE, PUTATIVE (AFU_ORTHOLOGUE AFUA_3G12920)-RELATED"/>
    <property type="match status" value="1"/>
</dbReference>
<reference evidence="5" key="1">
    <citation type="submission" date="2001-12" db="EMBL/GenBank/DDBJ databases">
        <authorList>
            <person name="Linton E."/>
            <person name="Young S."/>
            <person name="Kovchok S."/>
            <person name="Keizer G."/>
            <person name="Bronzino A."/>
            <person name="Doebley J."/>
            <person name="Messing J."/>
        </authorList>
    </citation>
    <scope>NUCLEOTIDE SEQUENCE</scope>
</reference>
<dbReference type="Gene3D" id="4.10.60.10">
    <property type="entry name" value="Zinc finger, CCHC-type"/>
    <property type="match status" value="1"/>
</dbReference>
<feature type="region of interest" description="Disordered" evidence="3">
    <location>
        <begin position="703"/>
        <end position="749"/>
    </location>
</feature>
<feature type="compositionally biased region" description="Basic and acidic residues" evidence="3">
    <location>
        <begin position="189"/>
        <end position="205"/>
    </location>
</feature>
<proteinExistence type="predicted"/>
<feature type="compositionally biased region" description="Acidic residues" evidence="3">
    <location>
        <begin position="703"/>
        <end position="712"/>
    </location>
</feature>
<dbReference type="PANTHER" id="PTHR11439">
    <property type="entry name" value="GAG-POL-RELATED RETROTRANSPOSON"/>
    <property type="match status" value="1"/>
</dbReference>
<evidence type="ECO:0000313" key="5">
    <source>
        <dbReference type="EMBL" id="AAL66750.1"/>
    </source>
</evidence>
<evidence type="ECO:0000256" key="1">
    <source>
        <dbReference type="PROSITE-ProRule" id="PRU00047"/>
    </source>
</evidence>
<dbReference type="Pfam" id="PF07727">
    <property type="entry name" value="RVT_2"/>
    <property type="match status" value="2"/>
</dbReference>
<dbReference type="InterPro" id="IPR013103">
    <property type="entry name" value="RVT_2"/>
</dbReference>
<feature type="domain" description="CCHC-type" evidence="4">
    <location>
        <begin position="148"/>
        <end position="162"/>
    </location>
</feature>
<dbReference type="SUPFAM" id="SSF57756">
    <property type="entry name" value="Retrovirus zinc finger-like domains"/>
    <property type="match status" value="1"/>
</dbReference>
<dbReference type="EMBL" id="AF464738">
    <property type="protein sequence ID" value="AAL66750.1"/>
    <property type="molecule type" value="Genomic_DNA"/>
</dbReference>
<evidence type="ECO:0000256" key="3">
    <source>
        <dbReference type="SAM" id="MobiDB-lite"/>
    </source>
</evidence>